<dbReference type="Pfam" id="PF03009">
    <property type="entry name" value="GDPD"/>
    <property type="match status" value="1"/>
</dbReference>
<dbReference type="EMBL" id="WWEO01000044">
    <property type="protein sequence ID" value="NCD71016.1"/>
    <property type="molecule type" value="Genomic_DNA"/>
</dbReference>
<dbReference type="GO" id="GO:0006629">
    <property type="term" value="P:lipid metabolic process"/>
    <property type="evidence" value="ECO:0007669"/>
    <property type="project" value="InterPro"/>
</dbReference>
<proteinExistence type="predicted"/>
<dbReference type="CDD" id="cd08566">
    <property type="entry name" value="GDPD_AtGDE_like"/>
    <property type="match status" value="1"/>
</dbReference>
<sequence>MKKLILLITGVSLSLSLFAQNEVGSYKPNPVPHSKHRFIVVAHRGDHTLYPENTIEAYEQAIMAGADYIEIDLRTTKDGKLVSLHDASVNRMTNGKGSIKTLTLTEVSQLEIKYKDSVCHIPTFENILNLSRNRINLYIDFKDAAPGIVYQILKQHQMDKQVLIYINSADQFVKWRKVAPKIPLMVSMPDSVKSITEMQQFIERYHPDILDGDYSQYSNEMVAWLKAHNIPAWPDAQSPTEGPAVWQKAAVLGLLGLQTDNPETLIKYLKENGLR</sequence>
<dbReference type="RefSeq" id="WP_166586996.1">
    <property type="nucleotide sequence ID" value="NZ_WWEO01000044.1"/>
</dbReference>
<feature type="chain" id="PRO_5036948144" evidence="1">
    <location>
        <begin position="20"/>
        <end position="275"/>
    </location>
</feature>
<reference evidence="3" key="2">
    <citation type="submission" date="2020-10" db="EMBL/GenBank/DDBJ databases">
        <title>Mucilaginibacter sp. nov., isolated from soil.</title>
        <authorList>
            <person name="Jeon C.O."/>
        </authorList>
    </citation>
    <scope>NUCLEOTIDE SEQUENCE</scope>
    <source>
        <strain evidence="3">R11</strain>
    </source>
</reference>
<dbReference type="Proteomes" id="UP000638732">
    <property type="component" value="Unassembled WGS sequence"/>
</dbReference>
<evidence type="ECO:0000313" key="3">
    <source>
        <dbReference type="EMBL" id="NCD71016.1"/>
    </source>
</evidence>
<evidence type="ECO:0000313" key="4">
    <source>
        <dbReference type="Proteomes" id="UP000638732"/>
    </source>
</evidence>
<accession>A0A965ZJY1</accession>
<keyword evidence="4" id="KW-1185">Reference proteome</keyword>
<keyword evidence="1" id="KW-0732">Signal</keyword>
<dbReference type="PANTHER" id="PTHR46211:SF14">
    <property type="entry name" value="GLYCEROPHOSPHODIESTER PHOSPHODIESTERASE"/>
    <property type="match status" value="1"/>
</dbReference>
<name>A0A965ZJY1_9SPHI</name>
<reference evidence="3" key="1">
    <citation type="submission" date="2020-01" db="EMBL/GenBank/DDBJ databases">
        <authorList>
            <person name="Seo Y.L."/>
        </authorList>
    </citation>
    <scope>NUCLEOTIDE SEQUENCE</scope>
    <source>
        <strain evidence="3">R11</strain>
    </source>
</reference>
<evidence type="ECO:0000256" key="1">
    <source>
        <dbReference type="SAM" id="SignalP"/>
    </source>
</evidence>
<dbReference type="InterPro" id="IPR017946">
    <property type="entry name" value="PLC-like_Pdiesterase_TIM-brl"/>
</dbReference>
<gene>
    <name evidence="3" type="ORF">GSY63_16745</name>
</gene>
<protein>
    <submittedName>
        <fullName evidence="3">Glycerophosphodiester phosphodiesterase</fullName>
    </submittedName>
</protein>
<dbReference type="PANTHER" id="PTHR46211">
    <property type="entry name" value="GLYCEROPHOSPHORYL DIESTER PHOSPHODIESTERASE"/>
    <property type="match status" value="1"/>
</dbReference>
<dbReference type="Gene3D" id="3.20.20.190">
    <property type="entry name" value="Phosphatidylinositol (PI) phosphodiesterase"/>
    <property type="match status" value="1"/>
</dbReference>
<feature type="signal peptide" evidence="1">
    <location>
        <begin position="1"/>
        <end position="19"/>
    </location>
</feature>
<dbReference type="PROSITE" id="PS51704">
    <property type="entry name" value="GP_PDE"/>
    <property type="match status" value="1"/>
</dbReference>
<dbReference type="SUPFAM" id="SSF51695">
    <property type="entry name" value="PLC-like phosphodiesterases"/>
    <property type="match status" value="1"/>
</dbReference>
<organism evidence="3 4">
    <name type="scientific">Mucilaginibacter agri</name>
    <dbReference type="NCBI Taxonomy" id="2695265"/>
    <lineage>
        <taxon>Bacteria</taxon>
        <taxon>Pseudomonadati</taxon>
        <taxon>Bacteroidota</taxon>
        <taxon>Sphingobacteriia</taxon>
        <taxon>Sphingobacteriales</taxon>
        <taxon>Sphingobacteriaceae</taxon>
        <taxon>Mucilaginibacter</taxon>
    </lineage>
</organism>
<comment type="caution">
    <text evidence="3">The sequence shown here is derived from an EMBL/GenBank/DDBJ whole genome shotgun (WGS) entry which is preliminary data.</text>
</comment>
<dbReference type="GO" id="GO:0008081">
    <property type="term" value="F:phosphoric diester hydrolase activity"/>
    <property type="evidence" value="ECO:0007669"/>
    <property type="project" value="InterPro"/>
</dbReference>
<evidence type="ECO:0000259" key="2">
    <source>
        <dbReference type="PROSITE" id="PS51704"/>
    </source>
</evidence>
<feature type="domain" description="GP-PDE" evidence="2">
    <location>
        <begin position="38"/>
        <end position="269"/>
    </location>
</feature>
<dbReference type="AlphaFoldDB" id="A0A965ZJY1"/>
<dbReference type="PROSITE" id="PS50007">
    <property type="entry name" value="PIPLC_X_DOMAIN"/>
    <property type="match status" value="1"/>
</dbReference>
<dbReference type="InterPro" id="IPR030395">
    <property type="entry name" value="GP_PDE_dom"/>
</dbReference>